<dbReference type="PROSITE" id="PS50878">
    <property type="entry name" value="RT_POL"/>
    <property type="match status" value="1"/>
</dbReference>
<evidence type="ECO:0000256" key="2">
    <source>
        <dbReference type="ARBA" id="ARBA00022695"/>
    </source>
</evidence>
<accession>A0AAN8J7L6</accession>
<dbReference type="GO" id="GO:0016787">
    <property type="term" value="F:hydrolase activity"/>
    <property type="evidence" value="ECO:0007669"/>
    <property type="project" value="UniProtKB-KW"/>
</dbReference>
<feature type="domain" description="Reverse transcriptase" evidence="7">
    <location>
        <begin position="1"/>
        <end position="132"/>
    </location>
</feature>
<keyword evidence="6" id="KW-0695">RNA-directed DNA polymerase</keyword>
<keyword evidence="9" id="KW-1185">Reference proteome</keyword>
<dbReference type="Proteomes" id="UP001347796">
    <property type="component" value="Unassembled WGS sequence"/>
</dbReference>
<evidence type="ECO:0000256" key="6">
    <source>
        <dbReference type="ARBA" id="ARBA00022918"/>
    </source>
</evidence>
<evidence type="ECO:0000256" key="5">
    <source>
        <dbReference type="ARBA" id="ARBA00022801"/>
    </source>
</evidence>
<dbReference type="InterPro" id="IPR043502">
    <property type="entry name" value="DNA/RNA_pol_sf"/>
</dbReference>
<evidence type="ECO:0000313" key="9">
    <source>
        <dbReference type="Proteomes" id="UP001347796"/>
    </source>
</evidence>
<proteinExistence type="predicted"/>
<dbReference type="PANTHER" id="PTHR37984">
    <property type="entry name" value="PROTEIN CBG26694"/>
    <property type="match status" value="1"/>
</dbReference>
<comment type="caution">
    <text evidence="8">The sequence shown here is derived from an EMBL/GenBank/DDBJ whole genome shotgun (WGS) entry which is preliminary data.</text>
</comment>
<keyword evidence="2" id="KW-0548">Nucleotidyltransferase</keyword>
<dbReference type="InterPro" id="IPR000477">
    <property type="entry name" value="RT_dom"/>
</dbReference>
<dbReference type="CDD" id="cd01647">
    <property type="entry name" value="RT_LTR"/>
    <property type="match status" value="1"/>
</dbReference>
<dbReference type="GO" id="GO:0004519">
    <property type="term" value="F:endonuclease activity"/>
    <property type="evidence" value="ECO:0007669"/>
    <property type="project" value="UniProtKB-KW"/>
</dbReference>
<dbReference type="Gene3D" id="3.30.70.270">
    <property type="match status" value="2"/>
</dbReference>
<dbReference type="InterPro" id="IPR043128">
    <property type="entry name" value="Rev_trsase/Diguanyl_cyclase"/>
</dbReference>
<dbReference type="Gene3D" id="3.10.20.370">
    <property type="match status" value="1"/>
</dbReference>
<keyword evidence="1" id="KW-0808">Transferase</keyword>
<gene>
    <name evidence="8" type="ORF">SNE40_018934</name>
</gene>
<dbReference type="GO" id="GO:0003964">
    <property type="term" value="F:RNA-directed DNA polymerase activity"/>
    <property type="evidence" value="ECO:0007669"/>
    <property type="project" value="UniProtKB-KW"/>
</dbReference>
<dbReference type="InterPro" id="IPR050951">
    <property type="entry name" value="Retrovirus_Pol_polyprotein"/>
</dbReference>
<reference evidence="8 9" key="1">
    <citation type="submission" date="2024-01" db="EMBL/GenBank/DDBJ databases">
        <title>The genome of the rayed Mediterranean limpet Patella caerulea (Linnaeus, 1758).</title>
        <authorList>
            <person name="Anh-Thu Weber A."/>
            <person name="Halstead-Nussloch G."/>
        </authorList>
    </citation>
    <scope>NUCLEOTIDE SEQUENCE [LARGE SCALE GENOMIC DNA]</scope>
    <source>
        <strain evidence="8">AATW-2023a</strain>
        <tissue evidence="8">Whole specimen</tissue>
    </source>
</reference>
<dbReference type="SUPFAM" id="SSF56672">
    <property type="entry name" value="DNA/RNA polymerases"/>
    <property type="match status" value="1"/>
</dbReference>
<dbReference type="EMBL" id="JAZGQO010000014">
    <property type="protein sequence ID" value="KAK6170571.1"/>
    <property type="molecule type" value="Genomic_DNA"/>
</dbReference>
<sequence>MKTPEETTHSFHGAQFFSNFDAKAGYWSISFDEESQLLTTFRTPFGRYKFLRLHFGLCVSQDIFQQRIDSILDQCPGTVAIADDIAVYGSTEAEHDRNVLTLMQKAKHNGLTFNSKKCVFKQPQIDFFGMRYNINGVHPDPKKVTDLKAMPTPTSKKELQEFFGLITYLSPFIQDLSAKSEPLRNLLHKDVPYQWSEDYQHIFDHLKTLISIDASLKYYDKLAPTFLMVDTSQRGLGAALLQPDKQSDGSYSTHNRPVAFASKALSNAQKKYVNIEREMLAVTFGVKRFRTFVFNRPFTIISDHKPLEVICNKPVNAAPPRLQAMMLAIQGYDYTVKYVAGAEIGLADALRRLPNTSDTADGTIIHQSRILQVHRGQSC</sequence>
<evidence type="ECO:0000256" key="4">
    <source>
        <dbReference type="ARBA" id="ARBA00022759"/>
    </source>
</evidence>
<dbReference type="PANTHER" id="PTHR37984:SF7">
    <property type="entry name" value="INTEGRASE CATALYTIC DOMAIN-CONTAINING PROTEIN"/>
    <property type="match status" value="1"/>
</dbReference>
<dbReference type="Pfam" id="PF00078">
    <property type="entry name" value="RVT_1"/>
    <property type="match status" value="1"/>
</dbReference>
<name>A0AAN8J7L6_PATCE</name>
<evidence type="ECO:0000256" key="1">
    <source>
        <dbReference type="ARBA" id="ARBA00022679"/>
    </source>
</evidence>
<protein>
    <recommendedName>
        <fullName evidence="7">Reverse transcriptase domain-containing protein</fullName>
    </recommendedName>
</protein>
<dbReference type="InterPro" id="IPR041373">
    <property type="entry name" value="RT_RNaseH"/>
</dbReference>
<evidence type="ECO:0000313" key="8">
    <source>
        <dbReference type="EMBL" id="KAK6170571.1"/>
    </source>
</evidence>
<keyword evidence="5" id="KW-0378">Hydrolase</keyword>
<evidence type="ECO:0000256" key="3">
    <source>
        <dbReference type="ARBA" id="ARBA00022722"/>
    </source>
</evidence>
<dbReference type="Pfam" id="PF17917">
    <property type="entry name" value="RT_RNaseH"/>
    <property type="match status" value="1"/>
</dbReference>
<dbReference type="FunFam" id="3.10.20.370:FF:000001">
    <property type="entry name" value="Retrovirus-related Pol polyprotein from transposon 17.6-like protein"/>
    <property type="match status" value="1"/>
</dbReference>
<keyword evidence="3" id="KW-0540">Nuclease</keyword>
<dbReference type="AlphaFoldDB" id="A0AAN8J7L6"/>
<evidence type="ECO:0000259" key="7">
    <source>
        <dbReference type="PROSITE" id="PS50878"/>
    </source>
</evidence>
<dbReference type="CDD" id="cd09274">
    <property type="entry name" value="RNase_HI_RT_Ty3"/>
    <property type="match status" value="1"/>
</dbReference>
<dbReference type="FunFam" id="3.30.70.270:FF:000063">
    <property type="entry name" value="Zinc knuckle domaincontaining protein"/>
    <property type="match status" value="1"/>
</dbReference>
<organism evidence="8 9">
    <name type="scientific">Patella caerulea</name>
    <name type="common">Rayed Mediterranean limpet</name>
    <dbReference type="NCBI Taxonomy" id="87958"/>
    <lineage>
        <taxon>Eukaryota</taxon>
        <taxon>Metazoa</taxon>
        <taxon>Spiralia</taxon>
        <taxon>Lophotrochozoa</taxon>
        <taxon>Mollusca</taxon>
        <taxon>Gastropoda</taxon>
        <taxon>Patellogastropoda</taxon>
        <taxon>Patelloidea</taxon>
        <taxon>Patellidae</taxon>
        <taxon>Patella</taxon>
    </lineage>
</organism>
<keyword evidence="4" id="KW-0255">Endonuclease</keyword>